<comment type="caution">
    <text evidence="2">The sequence shown here is derived from an EMBL/GenBank/DDBJ whole genome shotgun (WGS) entry which is preliminary data.</text>
</comment>
<reference evidence="3" key="1">
    <citation type="journal article" date="2019" name="Int. J. Syst. Evol. Microbiol.">
        <title>The Global Catalogue of Microorganisms (GCM) 10K type strain sequencing project: providing services to taxonomists for standard genome sequencing and annotation.</title>
        <authorList>
            <consortium name="The Broad Institute Genomics Platform"/>
            <consortium name="The Broad Institute Genome Sequencing Center for Infectious Disease"/>
            <person name="Wu L."/>
            <person name="Ma J."/>
        </authorList>
    </citation>
    <scope>NUCLEOTIDE SEQUENCE [LARGE SCALE GENOMIC DNA]</scope>
    <source>
        <strain evidence="3">CECT 8472</strain>
    </source>
</reference>
<evidence type="ECO:0000313" key="2">
    <source>
        <dbReference type="EMBL" id="MFC4353324.1"/>
    </source>
</evidence>
<feature type="domain" description="AB hydrolase-1" evidence="1">
    <location>
        <begin position="28"/>
        <end position="271"/>
    </location>
</feature>
<dbReference type="Proteomes" id="UP001595799">
    <property type="component" value="Unassembled WGS sequence"/>
</dbReference>
<dbReference type="InterPro" id="IPR029058">
    <property type="entry name" value="AB_hydrolase_fold"/>
</dbReference>
<proteinExistence type="predicted"/>
<name>A0ABV8UQD1_9PROT</name>
<evidence type="ECO:0000259" key="1">
    <source>
        <dbReference type="Pfam" id="PF12697"/>
    </source>
</evidence>
<dbReference type="Pfam" id="PF12697">
    <property type="entry name" value="Abhydrolase_6"/>
    <property type="match status" value="1"/>
</dbReference>
<gene>
    <name evidence="2" type="ORF">ACFOW6_17380</name>
</gene>
<dbReference type="Gene3D" id="3.40.50.1820">
    <property type="entry name" value="alpha/beta hydrolase"/>
    <property type="match status" value="1"/>
</dbReference>
<dbReference type="PANTHER" id="PTHR43194">
    <property type="entry name" value="HYDROLASE ALPHA/BETA FOLD FAMILY"/>
    <property type="match status" value="1"/>
</dbReference>
<dbReference type="InterPro" id="IPR050228">
    <property type="entry name" value="Carboxylesterase_BioH"/>
</dbReference>
<protein>
    <submittedName>
        <fullName evidence="2">Alpha/beta fold hydrolase</fullName>
    </submittedName>
</protein>
<sequence length="288" mass="30944">MSETPGKALPMGDGPPLHYRVLGEGPPLLLLHGFGCDGHSFDGLADRLKERFRVIIPDQRGHGQSAACAFPDVREATDPLDDLADDAVHLIDHAAGQPVVALGWSMGAAVLFSAVARHGQGRFAGLVVEDMAPRVARGPGWDLGLIGAGSPKETAAVAERMSEDWPQVVERMAPRVFADAETPMAKDLQCSMLDSDPEAMALLWHALATADFRETCSAIDIPVFLTRGAHSRLYPAETMDWLAARMANAQSRTYSQSGHAPHLEEPARFAADLAAFAERCVFGQDEPT</sequence>
<dbReference type="SUPFAM" id="SSF53474">
    <property type="entry name" value="alpha/beta-Hydrolases"/>
    <property type="match status" value="1"/>
</dbReference>
<keyword evidence="2" id="KW-0378">Hydrolase</keyword>
<keyword evidence="3" id="KW-1185">Reference proteome</keyword>
<dbReference type="RefSeq" id="WP_382423698.1">
    <property type="nucleotide sequence ID" value="NZ_JBHSCW010000011.1"/>
</dbReference>
<accession>A0ABV8UQD1</accession>
<organism evidence="2 3">
    <name type="scientific">Fodinicurvata halophila</name>
    <dbReference type="NCBI Taxonomy" id="1419723"/>
    <lineage>
        <taxon>Bacteria</taxon>
        <taxon>Pseudomonadati</taxon>
        <taxon>Pseudomonadota</taxon>
        <taxon>Alphaproteobacteria</taxon>
        <taxon>Rhodospirillales</taxon>
        <taxon>Rhodovibrionaceae</taxon>
        <taxon>Fodinicurvata</taxon>
    </lineage>
</organism>
<dbReference type="InterPro" id="IPR000073">
    <property type="entry name" value="AB_hydrolase_1"/>
</dbReference>
<dbReference type="GO" id="GO:0016787">
    <property type="term" value="F:hydrolase activity"/>
    <property type="evidence" value="ECO:0007669"/>
    <property type="project" value="UniProtKB-KW"/>
</dbReference>
<dbReference type="PANTHER" id="PTHR43194:SF2">
    <property type="entry name" value="PEROXISOMAL MEMBRANE PROTEIN LPX1"/>
    <property type="match status" value="1"/>
</dbReference>
<evidence type="ECO:0000313" key="3">
    <source>
        <dbReference type="Proteomes" id="UP001595799"/>
    </source>
</evidence>
<dbReference type="EMBL" id="JBHSCW010000011">
    <property type="protein sequence ID" value="MFC4353324.1"/>
    <property type="molecule type" value="Genomic_DNA"/>
</dbReference>